<feature type="binding site" evidence="8">
    <location>
        <position position="230"/>
    </location>
    <ligand>
        <name>ATP</name>
        <dbReference type="ChEBI" id="CHEBI:30616"/>
    </ligand>
</feature>
<dbReference type="InterPro" id="IPR001957">
    <property type="entry name" value="Chromosome_initiator_DnaA"/>
</dbReference>
<protein>
    <recommendedName>
        <fullName evidence="8 9">Chromosomal replication initiator protein DnaA</fullName>
    </recommendedName>
</protein>
<evidence type="ECO:0000256" key="1">
    <source>
        <dbReference type="ARBA" id="ARBA00006583"/>
    </source>
</evidence>
<evidence type="ECO:0000259" key="12">
    <source>
        <dbReference type="SMART" id="SM00382"/>
    </source>
</evidence>
<dbReference type="PANTHER" id="PTHR30050">
    <property type="entry name" value="CHROMOSOMAL REPLICATION INITIATOR PROTEIN DNAA"/>
    <property type="match status" value="1"/>
</dbReference>
<evidence type="ECO:0000256" key="9">
    <source>
        <dbReference type="NCBIfam" id="TIGR00362"/>
    </source>
</evidence>
<dbReference type="Proteomes" id="UP000003121">
    <property type="component" value="Chromosome"/>
</dbReference>
<comment type="domain">
    <text evidence="8">Domain I is involved in oligomerization and binding regulators, domain II is flexibile and of varying length in different bacteria, domain III forms the AAA+ region, while domain IV binds dsDNA.</text>
</comment>
<keyword evidence="2 8" id="KW-0963">Cytoplasm</keyword>
<dbReference type="Gene3D" id="3.40.50.300">
    <property type="entry name" value="P-loop containing nucleotide triphosphate hydrolases"/>
    <property type="match status" value="1"/>
</dbReference>
<keyword evidence="5 8" id="KW-0067">ATP-binding</keyword>
<evidence type="ECO:0000256" key="3">
    <source>
        <dbReference type="ARBA" id="ARBA00022705"/>
    </source>
</evidence>
<dbReference type="PANTHER" id="PTHR30050:SF2">
    <property type="entry name" value="CHROMOSOMAL REPLICATION INITIATOR PROTEIN DNAA"/>
    <property type="match status" value="1"/>
</dbReference>
<dbReference type="CDD" id="cd00009">
    <property type="entry name" value="AAA"/>
    <property type="match status" value="1"/>
</dbReference>
<dbReference type="SUPFAM" id="SSF48295">
    <property type="entry name" value="TrpR-like"/>
    <property type="match status" value="1"/>
</dbReference>
<evidence type="ECO:0000256" key="6">
    <source>
        <dbReference type="ARBA" id="ARBA00023121"/>
    </source>
</evidence>
<evidence type="ECO:0000313" key="14">
    <source>
        <dbReference type="EMBL" id="AFN35107.1"/>
    </source>
</evidence>
<dbReference type="InterPro" id="IPR024633">
    <property type="entry name" value="DnaA_N_dom"/>
</dbReference>
<feature type="binding site" evidence="8">
    <location>
        <position position="232"/>
    </location>
    <ligand>
        <name>ATP</name>
        <dbReference type="ChEBI" id="CHEBI:30616"/>
    </ligand>
</feature>
<dbReference type="CDD" id="cd06571">
    <property type="entry name" value="Bac_DnaA_C"/>
    <property type="match status" value="1"/>
</dbReference>
<comment type="similarity">
    <text evidence="1 8 11">Belongs to the DnaA family.</text>
</comment>
<sequence>MEELKLGEFWQECLTKLTEILDENIVHKWIKPLKPLGFSEDDTVIKLEAPTELKKNWVQSYYANTIRDVILEILNINVRVEVVLAPKPQTSSETIPSADFNPNDPVVSAEKPIIDRSIATPTKESYRDKTFEDNTFVMEFEPEKGESEAVESIEALPEPMGRYAYRGMAEIPRDMQQFYKATNLNQRLTFQNLVVGDSNELAYVTAQNVVRNIGKHGYNPLFIYGKTGLGKTHIMHAIGNELFTKHKMRNVLYIHAETYYTEITRRMIEGRWVEYRAQDNKYINSDLLLMDDVQLFARKERTQQEFFVLYEALVNNDKQVVISCDTFPDNLDAIEDRLKSRFQNGLIIEIEPPDVELRVSILKSKAKDFPDMEFTDEVALYIASNIKSNVRELEGALQKVMAYSQFKQIDKPTVDTCKAALRDVLRQRNGSLTVENIQKTVADYYKIRISDIYSKSRSANLVKARHVAMYLTKELTRNSLPEIGQSFGGRDHSTIHHAVEKIASRRREDRQLNHDIRVLEQILGS</sequence>
<dbReference type="GeneID" id="79938238"/>
<dbReference type="HAMAP" id="MF_00377">
    <property type="entry name" value="DnaA_bact"/>
    <property type="match status" value="1"/>
</dbReference>
<evidence type="ECO:0000256" key="8">
    <source>
        <dbReference type="HAMAP-Rule" id="MF_00377"/>
    </source>
</evidence>
<evidence type="ECO:0000313" key="15">
    <source>
        <dbReference type="Proteomes" id="UP000003121"/>
    </source>
</evidence>
<comment type="subunit">
    <text evidence="8">Oligomerizes as a right-handed, spiral filament on DNA at oriC.</text>
</comment>
<comment type="subcellular location">
    <subcellularLocation>
        <location evidence="8">Cytoplasm</location>
    </subcellularLocation>
</comment>
<dbReference type="SUPFAM" id="SSF52540">
    <property type="entry name" value="P-loop containing nucleoside triphosphate hydrolases"/>
    <property type="match status" value="1"/>
</dbReference>
<dbReference type="NCBIfam" id="TIGR00362">
    <property type="entry name" value="DnaA"/>
    <property type="match status" value="1"/>
</dbReference>
<keyword evidence="15" id="KW-1185">Reference proteome</keyword>
<dbReference type="InterPro" id="IPR018312">
    <property type="entry name" value="Chromosome_initiator_DnaA_CS"/>
</dbReference>
<dbReference type="SMART" id="SM00760">
    <property type="entry name" value="Bac_DnaA_C"/>
    <property type="match status" value="1"/>
</dbReference>
<dbReference type="Gene3D" id="1.10.1750.10">
    <property type="match status" value="1"/>
</dbReference>
<keyword evidence="3 8" id="KW-0235">DNA replication</keyword>
<dbReference type="Pfam" id="PF08299">
    <property type="entry name" value="Bac_DnaA_C"/>
    <property type="match status" value="1"/>
</dbReference>
<dbReference type="RefSeq" id="WP_014839984.1">
    <property type="nucleotide sequence ID" value="NC_018108.1"/>
</dbReference>
<evidence type="ECO:0000256" key="11">
    <source>
        <dbReference type="RuleBase" id="RU004227"/>
    </source>
</evidence>
<feature type="region of interest" description="Domain IV, binds dsDNA" evidence="8">
    <location>
        <begin position="405"/>
        <end position="525"/>
    </location>
</feature>
<keyword evidence="6 8" id="KW-0446">Lipid-binding</keyword>
<dbReference type="Pfam" id="PF00308">
    <property type="entry name" value="Bac_DnaA"/>
    <property type="match status" value="1"/>
</dbReference>
<dbReference type="Pfam" id="PF11638">
    <property type="entry name" value="DnaA_N"/>
    <property type="match status" value="1"/>
</dbReference>
<dbReference type="InterPro" id="IPR013317">
    <property type="entry name" value="DnaA_dom"/>
</dbReference>
<feature type="binding site" evidence="8">
    <location>
        <position position="228"/>
    </location>
    <ligand>
        <name>ATP</name>
        <dbReference type="ChEBI" id="CHEBI:30616"/>
    </ligand>
</feature>
<feature type="region of interest" description="Domain I, interacts with DnaA modulators" evidence="8">
    <location>
        <begin position="1"/>
        <end position="134"/>
    </location>
</feature>
<dbReference type="InterPro" id="IPR038454">
    <property type="entry name" value="DnaA_N_sf"/>
</dbReference>
<comment type="function">
    <text evidence="8 10">Plays an essential role in the initiation and regulation of chromosomal replication. ATP-DnaA binds to the origin of replication (oriC) to initiate formation of the DNA replication initiation complex once per cell cycle. Binds the DnaA box (a 9 base pair repeat at the origin) and separates the double-stranded (ds)DNA. Forms a right-handed helical filament on oriC DNA; dsDNA binds to the exterior of the filament while single-stranded (ss)DNA is stabiized in the filament's interior. The ATP-DnaA-oriC complex binds and stabilizes one strand of the AT-rich DNA unwinding element (DUE), permitting loading of DNA polymerase. After initiation quickly degrades to an ADP-DnaA complex that is not apt for DNA replication. Binds acidic phospholipids.</text>
</comment>
<evidence type="ECO:0000259" key="13">
    <source>
        <dbReference type="SMART" id="SM00760"/>
    </source>
</evidence>
<dbReference type="InterPro" id="IPR027417">
    <property type="entry name" value="P-loop_NTPase"/>
</dbReference>
<gene>
    <name evidence="8 14" type="primary">dnaA</name>
    <name evidence="14" type="ORF">KUI_0001</name>
</gene>
<dbReference type="InterPro" id="IPR010921">
    <property type="entry name" value="Trp_repressor/repl_initiator"/>
</dbReference>
<dbReference type="PRINTS" id="PR00051">
    <property type="entry name" value="DNAA"/>
</dbReference>
<dbReference type="SMART" id="SM00382">
    <property type="entry name" value="AAA"/>
    <property type="match status" value="1"/>
</dbReference>
<organism evidence="14 15">
    <name type="scientific">Taylorella equigenitalis ATCC 35865</name>
    <dbReference type="NCBI Taxonomy" id="743973"/>
    <lineage>
        <taxon>Bacteria</taxon>
        <taxon>Pseudomonadati</taxon>
        <taxon>Pseudomonadota</taxon>
        <taxon>Betaproteobacteria</taxon>
        <taxon>Burkholderiales</taxon>
        <taxon>Alcaligenaceae</taxon>
        <taxon>Taylorella</taxon>
    </lineage>
</organism>
<dbReference type="InterPro" id="IPR020591">
    <property type="entry name" value="Chromosome_initiator_DnaA-like"/>
</dbReference>
<feature type="domain" description="Chromosomal replication initiator DnaA C-terminal" evidence="13">
    <location>
        <begin position="433"/>
        <end position="502"/>
    </location>
</feature>
<evidence type="ECO:0000256" key="2">
    <source>
        <dbReference type="ARBA" id="ARBA00022490"/>
    </source>
</evidence>
<dbReference type="Gene3D" id="1.10.8.60">
    <property type="match status" value="1"/>
</dbReference>
<evidence type="ECO:0000256" key="5">
    <source>
        <dbReference type="ARBA" id="ARBA00022840"/>
    </source>
</evidence>
<feature type="binding site" evidence="8">
    <location>
        <position position="231"/>
    </location>
    <ligand>
        <name>ATP</name>
        <dbReference type="ChEBI" id="CHEBI:30616"/>
    </ligand>
</feature>
<keyword evidence="7 8" id="KW-0238">DNA-binding</keyword>
<keyword evidence="4 8" id="KW-0547">Nucleotide-binding</keyword>
<accession>A0ABN4AT91</accession>
<comment type="caution">
    <text evidence="8">Lacks conserved residue(s) required for the propagation of feature annotation.</text>
</comment>
<feature type="domain" description="AAA+ ATPase" evidence="12">
    <location>
        <begin position="217"/>
        <end position="352"/>
    </location>
</feature>
<dbReference type="Gene3D" id="3.30.300.180">
    <property type="match status" value="1"/>
</dbReference>
<evidence type="ECO:0000256" key="4">
    <source>
        <dbReference type="ARBA" id="ARBA00022741"/>
    </source>
</evidence>
<reference evidence="14 15" key="1">
    <citation type="journal article" date="2012" name="Vet. Microbiol.">
        <title>Comparative genomic analyses of the Taylorellae.</title>
        <authorList>
            <person name="Hauser H."/>
            <person name="Richter D.C."/>
            <person name="van Tonder A."/>
            <person name="Clark L."/>
            <person name="Preston A."/>
        </authorList>
    </citation>
    <scope>NUCLEOTIDE SEQUENCE [LARGE SCALE GENOMIC DNA]</scope>
    <source>
        <strain evidence="14 15">ATCC 35865</strain>
    </source>
</reference>
<evidence type="ECO:0000256" key="10">
    <source>
        <dbReference type="RuleBase" id="RU000577"/>
    </source>
</evidence>
<dbReference type="InterPro" id="IPR013159">
    <property type="entry name" value="DnaA_C"/>
</dbReference>
<proteinExistence type="inferred from homology"/>
<name>A0ABN4AT91_9BURK</name>
<dbReference type="EMBL" id="CP003264">
    <property type="protein sequence ID" value="AFN35107.1"/>
    <property type="molecule type" value="Genomic_DNA"/>
</dbReference>
<dbReference type="PROSITE" id="PS01008">
    <property type="entry name" value="DNAA"/>
    <property type="match status" value="1"/>
</dbReference>
<dbReference type="InterPro" id="IPR003593">
    <property type="entry name" value="AAA+_ATPase"/>
</dbReference>
<evidence type="ECO:0000256" key="7">
    <source>
        <dbReference type="ARBA" id="ARBA00023125"/>
    </source>
</evidence>